<protein>
    <submittedName>
        <fullName evidence="1">Uncharacterized protein</fullName>
    </submittedName>
</protein>
<dbReference type="EMBL" id="BSFP01000008">
    <property type="protein sequence ID" value="GLL00303.1"/>
    <property type="molecule type" value="Genomic_DNA"/>
</dbReference>
<proteinExistence type="predicted"/>
<organism evidence="1 2">
    <name type="scientific">Dactylosporangium matsuzakiense</name>
    <dbReference type="NCBI Taxonomy" id="53360"/>
    <lineage>
        <taxon>Bacteria</taxon>
        <taxon>Bacillati</taxon>
        <taxon>Actinomycetota</taxon>
        <taxon>Actinomycetes</taxon>
        <taxon>Micromonosporales</taxon>
        <taxon>Micromonosporaceae</taxon>
        <taxon>Dactylosporangium</taxon>
    </lineage>
</organism>
<evidence type="ECO:0000313" key="2">
    <source>
        <dbReference type="Proteomes" id="UP001143480"/>
    </source>
</evidence>
<dbReference type="Proteomes" id="UP001143480">
    <property type="component" value="Unassembled WGS sequence"/>
</dbReference>
<dbReference type="AlphaFoldDB" id="A0A9W6KFE1"/>
<reference evidence="1" key="1">
    <citation type="journal article" date="2014" name="Int. J. Syst. Evol. Microbiol.">
        <title>Complete genome sequence of Corynebacterium casei LMG S-19264T (=DSM 44701T), isolated from a smear-ripened cheese.</title>
        <authorList>
            <consortium name="US DOE Joint Genome Institute (JGI-PGF)"/>
            <person name="Walter F."/>
            <person name="Albersmeier A."/>
            <person name="Kalinowski J."/>
            <person name="Ruckert C."/>
        </authorList>
    </citation>
    <scope>NUCLEOTIDE SEQUENCE</scope>
    <source>
        <strain evidence="1">VKM Ac-1321</strain>
    </source>
</reference>
<name>A0A9W6KFE1_9ACTN</name>
<comment type="caution">
    <text evidence="1">The sequence shown here is derived from an EMBL/GenBank/DDBJ whole genome shotgun (WGS) entry which is preliminary data.</text>
</comment>
<keyword evidence="2" id="KW-1185">Reference proteome</keyword>
<gene>
    <name evidence="1" type="ORF">GCM10017581_020430</name>
</gene>
<evidence type="ECO:0000313" key="1">
    <source>
        <dbReference type="EMBL" id="GLL00303.1"/>
    </source>
</evidence>
<accession>A0A9W6KFE1</accession>
<reference evidence="1" key="2">
    <citation type="submission" date="2023-01" db="EMBL/GenBank/DDBJ databases">
        <authorList>
            <person name="Sun Q."/>
            <person name="Evtushenko L."/>
        </authorList>
    </citation>
    <scope>NUCLEOTIDE SEQUENCE</scope>
    <source>
        <strain evidence="1">VKM Ac-1321</strain>
    </source>
</reference>
<sequence>MKPNTKSGVRAGTRALRRYMKAANSPTEGELWVWDLTENGYEFTLKAVPRTARFWTYF</sequence>